<dbReference type="InterPro" id="IPR002197">
    <property type="entry name" value="HTH_Fis"/>
</dbReference>
<dbReference type="FunFam" id="3.40.50.300:FF:000006">
    <property type="entry name" value="DNA-binding transcriptional regulator NtrC"/>
    <property type="match status" value="1"/>
</dbReference>
<sequence length="477" mass="53130">MQPKAKILVVDDDQVARELLVEALQKEGYDVESFGSGQEAIERGQQLPVDLVLTDIRMGAVDGFHVLREFKRIRPGTPIVLLTAFGSLEGAIEAIKQGAYDYLAKPFRKEEVCLVVQRSLDHARLLRENSRFREELRERAVLTGLVGSSPAMLEVYKLVARVAQGKSTVLLEGESGTGKELVARAIHGNSPRHEMPFVPVNCGALPDALLESEMFGHEKGAFTGAVGVKHGLFETANGGTLFLDEIGELGQALQVKLLRVMQDQEIRRVGGTSSVKVDVRLIAATNRDLPTLVKEGRFREDLFYRLNVVRIKLPPLRERREDLAMLAHHFLQKYTGTADHPVRGFARETLALLDQYSWPGNVRELENAIERAVSLSHGPVVLPEDLPESLRRTALAPPSVHQAAPVLEKDDRSEFLLTLEEVERRHLLRVLKEMKGNKVKTAKILGIDRRTLYRMAERFGIDLGEDTEGTGENPTKA</sequence>
<dbReference type="SUPFAM" id="SSF46689">
    <property type="entry name" value="Homeodomain-like"/>
    <property type="match status" value="1"/>
</dbReference>
<dbReference type="Gene3D" id="1.10.10.60">
    <property type="entry name" value="Homeodomain-like"/>
    <property type="match status" value="1"/>
</dbReference>
<dbReference type="EMBL" id="OX365700">
    <property type="protein sequence ID" value="CAI4031182.1"/>
    <property type="molecule type" value="Genomic_DNA"/>
</dbReference>
<dbReference type="PANTHER" id="PTHR32071">
    <property type="entry name" value="TRANSCRIPTIONAL REGULATORY PROTEIN"/>
    <property type="match status" value="1"/>
</dbReference>
<comment type="subcellular location">
    <subcellularLocation>
        <location evidence="1">Cytoplasm</location>
    </subcellularLocation>
</comment>
<dbReference type="InterPro" id="IPR001789">
    <property type="entry name" value="Sig_transdc_resp-reg_receiver"/>
</dbReference>
<dbReference type="Pfam" id="PF00072">
    <property type="entry name" value="Response_reg"/>
    <property type="match status" value="1"/>
</dbReference>
<dbReference type="InterPro" id="IPR058031">
    <property type="entry name" value="AAA_lid_NorR"/>
</dbReference>
<dbReference type="GO" id="GO:0005737">
    <property type="term" value="C:cytoplasm"/>
    <property type="evidence" value="ECO:0007669"/>
    <property type="project" value="UniProtKB-SubCell"/>
</dbReference>
<reference evidence="14" key="1">
    <citation type="submission" date="2022-10" db="EMBL/GenBank/DDBJ databases">
        <authorList>
            <person name="Koch H."/>
        </authorList>
    </citation>
    <scope>NUCLEOTIDE SEQUENCE</scope>
    <source>
        <strain evidence="14">DNF</strain>
    </source>
</reference>
<dbReference type="PROSITE" id="PS00676">
    <property type="entry name" value="SIGMA54_INTERACT_2"/>
    <property type="match status" value="1"/>
</dbReference>
<proteinExistence type="predicted"/>
<dbReference type="PROSITE" id="PS50045">
    <property type="entry name" value="SIGMA54_INTERACT_4"/>
    <property type="match status" value="1"/>
</dbReference>
<dbReference type="AlphaFoldDB" id="A0AA86T3W5"/>
<evidence type="ECO:0000313" key="15">
    <source>
        <dbReference type="Proteomes" id="UP001179121"/>
    </source>
</evidence>
<evidence type="ECO:0000256" key="1">
    <source>
        <dbReference type="ARBA" id="ARBA00004496"/>
    </source>
</evidence>
<accession>A0AA86T3W5</accession>
<dbReference type="PROSITE" id="PS50110">
    <property type="entry name" value="RESPONSE_REGULATORY"/>
    <property type="match status" value="1"/>
</dbReference>
<dbReference type="SUPFAM" id="SSF52172">
    <property type="entry name" value="CheY-like"/>
    <property type="match status" value="1"/>
</dbReference>
<dbReference type="Gene3D" id="3.40.50.300">
    <property type="entry name" value="P-loop containing nucleotide triphosphate hydrolases"/>
    <property type="match status" value="1"/>
</dbReference>
<dbReference type="KEGG" id="nti:DNFV4_01610"/>
<dbReference type="Gene3D" id="3.40.50.2300">
    <property type="match status" value="1"/>
</dbReference>
<keyword evidence="5" id="KW-0067">ATP-binding</keyword>
<dbReference type="PANTHER" id="PTHR32071:SF122">
    <property type="entry name" value="SIGMA FACTOR"/>
    <property type="match status" value="1"/>
</dbReference>
<keyword evidence="10" id="KW-0804">Transcription</keyword>
<dbReference type="SMART" id="SM00382">
    <property type="entry name" value="AAA"/>
    <property type="match status" value="1"/>
</dbReference>
<dbReference type="CDD" id="cd00009">
    <property type="entry name" value="AAA"/>
    <property type="match status" value="1"/>
</dbReference>
<dbReference type="GO" id="GO:0043565">
    <property type="term" value="F:sequence-specific DNA binding"/>
    <property type="evidence" value="ECO:0007669"/>
    <property type="project" value="InterPro"/>
</dbReference>
<gene>
    <name evidence="14" type="ORF">DNFV4_01610</name>
</gene>
<keyword evidence="6" id="KW-0902">Two-component regulatory system</keyword>
<evidence type="ECO:0000256" key="4">
    <source>
        <dbReference type="ARBA" id="ARBA00022741"/>
    </source>
</evidence>
<evidence type="ECO:0000313" key="14">
    <source>
        <dbReference type="EMBL" id="CAI4031182.1"/>
    </source>
</evidence>
<dbReference type="InterPro" id="IPR003593">
    <property type="entry name" value="AAA+_ATPase"/>
</dbReference>
<dbReference type="GO" id="GO:0000160">
    <property type="term" value="P:phosphorelay signal transduction system"/>
    <property type="evidence" value="ECO:0007669"/>
    <property type="project" value="UniProtKB-KW"/>
</dbReference>
<keyword evidence="2" id="KW-0963">Cytoplasm</keyword>
<evidence type="ECO:0000256" key="2">
    <source>
        <dbReference type="ARBA" id="ARBA00022490"/>
    </source>
</evidence>
<dbReference type="SUPFAM" id="SSF52540">
    <property type="entry name" value="P-loop containing nucleoside triphosphate hydrolases"/>
    <property type="match status" value="1"/>
</dbReference>
<dbReference type="FunFam" id="3.40.50.2300:FF:000018">
    <property type="entry name" value="DNA-binding transcriptional regulator NtrC"/>
    <property type="match status" value="1"/>
</dbReference>
<evidence type="ECO:0000256" key="6">
    <source>
        <dbReference type="ARBA" id="ARBA00023012"/>
    </source>
</evidence>
<dbReference type="InterPro" id="IPR002078">
    <property type="entry name" value="Sigma_54_int"/>
</dbReference>
<dbReference type="PRINTS" id="PR01590">
    <property type="entry name" value="HTHFIS"/>
</dbReference>
<evidence type="ECO:0000259" key="12">
    <source>
        <dbReference type="PROSITE" id="PS50045"/>
    </source>
</evidence>
<evidence type="ECO:0000256" key="3">
    <source>
        <dbReference type="ARBA" id="ARBA00022553"/>
    </source>
</evidence>
<keyword evidence="9" id="KW-0010">Activator</keyword>
<evidence type="ECO:0000256" key="9">
    <source>
        <dbReference type="ARBA" id="ARBA00023159"/>
    </source>
</evidence>
<dbReference type="GO" id="GO:0005524">
    <property type="term" value="F:ATP binding"/>
    <property type="evidence" value="ECO:0007669"/>
    <property type="project" value="UniProtKB-KW"/>
</dbReference>
<feature type="domain" description="Sigma-54 factor interaction" evidence="12">
    <location>
        <begin position="145"/>
        <end position="374"/>
    </location>
</feature>
<evidence type="ECO:0000256" key="11">
    <source>
        <dbReference type="PROSITE-ProRule" id="PRU00169"/>
    </source>
</evidence>
<dbReference type="GO" id="GO:0006355">
    <property type="term" value="P:regulation of DNA-templated transcription"/>
    <property type="evidence" value="ECO:0007669"/>
    <property type="project" value="InterPro"/>
</dbReference>
<dbReference type="InterPro" id="IPR025662">
    <property type="entry name" value="Sigma_54_int_dom_ATP-bd_1"/>
</dbReference>
<feature type="modified residue" description="4-aspartylphosphate" evidence="11">
    <location>
        <position position="55"/>
    </location>
</feature>
<dbReference type="InterPro" id="IPR009057">
    <property type="entry name" value="Homeodomain-like_sf"/>
</dbReference>
<keyword evidence="4" id="KW-0547">Nucleotide-binding</keyword>
<keyword evidence="15" id="KW-1185">Reference proteome</keyword>
<evidence type="ECO:0000256" key="7">
    <source>
        <dbReference type="ARBA" id="ARBA00023015"/>
    </source>
</evidence>
<keyword evidence="8" id="KW-0238">DNA-binding</keyword>
<dbReference type="InterPro" id="IPR011006">
    <property type="entry name" value="CheY-like_superfamily"/>
</dbReference>
<dbReference type="Pfam" id="PF00158">
    <property type="entry name" value="Sigma54_activat"/>
    <property type="match status" value="1"/>
</dbReference>
<keyword evidence="7" id="KW-0805">Transcription regulation</keyword>
<dbReference type="PROSITE" id="PS00675">
    <property type="entry name" value="SIGMA54_INTERACT_1"/>
    <property type="match status" value="1"/>
</dbReference>
<evidence type="ECO:0000259" key="13">
    <source>
        <dbReference type="PROSITE" id="PS50110"/>
    </source>
</evidence>
<protein>
    <submittedName>
        <fullName evidence="14">Regulatory protein AtoC</fullName>
    </submittedName>
</protein>
<dbReference type="InterPro" id="IPR027417">
    <property type="entry name" value="P-loop_NTPase"/>
</dbReference>
<evidence type="ECO:0000256" key="10">
    <source>
        <dbReference type="ARBA" id="ARBA00023163"/>
    </source>
</evidence>
<name>A0AA86T3W5_9BACT</name>
<dbReference type="InterPro" id="IPR025944">
    <property type="entry name" value="Sigma_54_int_dom_CS"/>
</dbReference>
<dbReference type="PROSITE" id="PS00688">
    <property type="entry name" value="SIGMA54_INTERACT_3"/>
    <property type="match status" value="1"/>
</dbReference>
<keyword evidence="3 11" id="KW-0597">Phosphoprotein</keyword>
<evidence type="ECO:0000256" key="8">
    <source>
        <dbReference type="ARBA" id="ARBA00023125"/>
    </source>
</evidence>
<dbReference type="Proteomes" id="UP001179121">
    <property type="component" value="Chromosome"/>
</dbReference>
<dbReference type="Gene3D" id="1.10.8.60">
    <property type="match status" value="1"/>
</dbReference>
<evidence type="ECO:0000256" key="5">
    <source>
        <dbReference type="ARBA" id="ARBA00022840"/>
    </source>
</evidence>
<feature type="domain" description="Response regulatory" evidence="13">
    <location>
        <begin position="6"/>
        <end position="120"/>
    </location>
</feature>
<dbReference type="InterPro" id="IPR025943">
    <property type="entry name" value="Sigma_54_int_dom_ATP-bd_2"/>
</dbReference>
<dbReference type="FunFam" id="1.10.8.60:FF:000014">
    <property type="entry name" value="DNA-binding transcriptional regulator NtrC"/>
    <property type="match status" value="1"/>
</dbReference>
<dbReference type="Pfam" id="PF25601">
    <property type="entry name" value="AAA_lid_14"/>
    <property type="match status" value="1"/>
</dbReference>
<organism evidence="14 15">
    <name type="scientific">Nitrospira tepida</name>
    <dbReference type="NCBI Taxonomy" id="2973512"/>
    <lineage>
        <taxon>Bacteria</taxon>
        <taxon>Pseudomonadati</taxon>
        <taxon>Nitrospirota</taxon>
        <taxon>Nitrospiria</taxon>
        <taxon>Nitrospirales</taxon>
        <taxon>Nitrospiraceae</taxon>
        <taxon>Nitrospira</taxon>
    </lineage>
</organism>
<dbReference type="Pfam" id="PF02954">
    <property type="entry name" value="HTH_8"/>
    <property type="match status" value="1"/>
</dbReference>
<dbReference type="SMART" id="SM00448">
    <property type="entry name" value="REC"/>
    <property type="match status" value="1"/>
</dbReference>